<evidence type="ECO:0000256" key="3">
    <source>
        <dbReference type="SAM" id="MobiDB-lite"/>
    </source>
</evidence>
<feature type="compositionally biased region" description="Low complexity" evidence="3">
    <location>
        <begin position="576"/>
        <end position="588"/>
    </location>
</feature>
<dbReference type="OrthoDB" id="444394at2759"/>
<feature type="compositionally biased region" description="Polar residues" evidence="3">
    <location>
        <begin position="343"/>
        <end position="353"/>
    </location>
</feature>
<reference evidence="5 6" key="1">
    <citation type="submission" date="2016-02" db="EMBL/GenBank/DDBJ databases">
        <title>Genome analysis of coral dinoflagellate symbionts highlights evolutionary adaptations to a symbiotic lifestyle.</title>
        <authorList>
            <person name="Aranda M."/>
            <person name="Li Y."/>
            <person name="Liew Y.J."/>
            <person name="Baumgarten S."/>
            <person name="Simakov O."/>
            <person name="Wilson M."/>
            <person name="Piel J."/>
            <person name="Ashoor H."/>
            <person name="Bougouffa S."/>
            <person name="Bajic V.B."/>
            <person name="Ryu T."/>
            <person name="Ravasi T."/>
            <person name="Bayer T."/>
            <person name="Micklem G."/>
            <person name="Kim H."/>
            <person name="Bhak J."/>
            <person name="Lajeunesse T.C."/>
            <person name="Voolstra C.R."/>
        </authorList>
    </citation>
    <scope>NUCLEOTIDE SEQUENCE [LARGE SCALE GENOMIC DNA]</scope>
    <source>
        <strain evidence="5 6">CCMP2467</strain>
    </source>
</reference>
<gene>
    <name evidence="5" type="primary">GIP</name>
    <name evidence="5" type="ORF">AK812_SmicGene6042</name>
</gene>
<dbReference type="CDD" id="cd09272">
    <property type="entry name" value="RNase_HI_RT_Ty1"/>
    <property type="match status" value="1"/>
</dbReference>
<dbReference type="Proteomes" id="UP000186817">
    <property type="component" value="Unassembled WGS sequence"/>
</dbReference>
<keyword evidence="1" id="KW-0862">Zinc</keyword>
<accession>A0A1Q9ESF4</accession>
<feature type="compositionally biased region" description="Polar residues" evidence="3">
    <location>
        <begin position="287"/>
        <end position="303"/>
    </location>
</feature>
<feature type="zinc finger region" description="C3H1-type" evidence="1">
    <location>
        <begin position="632"/>
        <end position="661"/>
    </location>
</feature>
<name>A0A1Q9ESF4_SYMMI</name>
<evidence type="ECO:0000259" key="4">
    <source>
        <dbReference type="PROSITE" id="PS50103"/>
    </source>
</evidence>
<dbReference type="GO" id="GO:0003676">
    <property type="term" value="F:nucleic acid binding"/>
    <property type="evidence" value="ECO:0007669"/>
    <property type="project" value="InterPro"/>
</dbReference>
<proteinExistence type="predicted"/>
<feature type="region of interest" description="Disordered" evidence="3">
    <location>
        <begin position="576"/>
        <end position="636"/>
    </location>
</feature>
<dbReference type="GO" id="GO:0008270">
    <property type="term" value="F:zinc ion binding"/>
    <property type="evidence" value="ECO:0007669"/>
    <property type="project" value="UniProtKB-KW"/>
</dbReference>
<feature type="region of interest" description="Disordered" evidence="3">
    <location>
        <begin position="685"/>
        <end position="752"/>
    </location>
</feature>
<sequence length="2620" mass="293622">MDLPSAMMDLQNVIPTAAPDEATVAPAEPAYDNLPDLGANVVTQATPVQAMITPPRTAPRSTPSPTESVRVQEFFTAESRTTMGTEEQVGFRWMTRVSEFLRNPSMSAPNFSPPEELSGTRRQAQLDYPQIYGQPTQSEPESERSSRLQAEVQRKCKIYEEKESACLFKATLKYLKGAFDVNLKMVKSEYQEAQQYHKGIHELYPKMVMPEYQEAQQYHKGIPKLYPKMVMPVYPETQQPLAKLLNNRLSRVSADNGNVMYLEFQCQGRDSNSVHGTGQGRGVSGNDGPQNSGTTPQQWLGATTPQDPMALIAGGVAQLQAAMLKQMSGEKSGDHTPEAVKPGTSTLPSLPSVKSETSSVDLLDWLELIEAPMSDLSEGSAGWWRRLRAEAAKAYDVWVVSGPIEKLGVTPVVSEELEDGRWSRVNSRAASMILSSLDETIRPELVSRRMTGSTTSIVFRLLTLYQPGGEEEKYRTLQQLQAPPQESEAPKAVEALRAWHRWLRRCRELNIQAPDPSLLVRGLNAIVKGVLERHSEASFRTNLVRSNLRVDTNPSYETVDKFYKHLMGECESLAAAKGTTSATTTPTPKSEPRLRPLKPDTRTEPTSPSAATPRSSSQNTSLSGGDDNDKDKKSTTPCRFFGRSFKGCARLDKCPFLHSWQGLEKEKPQRCWTCGGKHMTKECPNKKAAANKTTTPSSSSTGAPKAPPSAPRTPTSPTTTSTNKTVRIDDKPEVESVPGRAEGTSSAAEGAAPDLKEVLADVGKMLKAMSTANMKCARVIEAGFEEKICQVEASLKATTTATGETSPDGLLDSGASHAMRMATPDEYHKGMPIRVTLAGEDVKEMKQNLQGTVLVQEEGMKVQPIVPLGSIIEELNCNLQWKKGELKLQHPSRGFLKVKLNNNCPEVSAKDAYALIKELEQKQVAQLSAQVDSLSARLEVMRAEERRSWNELIKDYAMTGRRSTLLRAVMLSPFTKDLSEDVQAMIVEGFEMNDGEKYLKRLPLTRRQRKSLLASKQWVVHLSSGDEFGDKDPFNVIPKAGKTILEINVKNSKHWNLQRKDGVYQLLLWAASQGKISDIVVTPSQETWPAATRNVNDKDIGDLRTRERPYGRDELPPLQQQRVNEETAEVARFFLLWMVAMIKGPGMVGFAMDMFAGNKEGGLNYDQASLWETEMWKAFKSISGMSLSFFRMGDYGHRTMKPTLLATNYPLLVQMNDIYYNGGSFVPDSLVDLRERKQWSLPYKMKVATAIVEFHEGNYASEEELVELGVKLGKLTKDQKEGWKRHLLNDHQPYRADCAVCINAQATGYKHTRRKNPALYSLALDLAGPFKQKGRDMDNEDYKYILVAAYRCPREYLSEKALDEVSKKTYVPDEDDDPGDGVFEVEGEAIAESPELVDDSEGEEPEAFGPEPLEEAVKELERAPETVTVYITRPLRRRTSQHVLAATKEIYLQLKQCGLYVSQVHSDRAREFRAKSFKDWTGEVGVRHTRTAGGDPAGNSTAELGIKWAKSRVRALIRGAGAHPKEWPMAIAHASSSLWSKAFPDSPWTASPATTFGNEVWFRSKVYQGKAEKKHDAAGTRWKRGWYRGPTADVKRGHLIMREDGGLTVATSVKFNVVSERELYDLLPPAIAEGLPEDMLEAEQPPTKSQLKAEIEFIARKLYDDRNFDLEELKNLYDLLEALGHTDSRISKKSKVTSWYTGAFVHGGVAGLRSNMKEFHYTSKYVTSLARHYGGTAKFSAVGLAKNAQHGLHRDSHNSRMTRNYVIPVTEFEGGSLWVQEEDVQEGEKVEKQLPNGKVSKGKILKMDQGQVMEFSPRAWHEVQPWAGTRLVLLMFTPRATRLKTEDVEVLEEVGFPVDHDSLKIDKEEGSDEEEEQEPIVKVIGEACSLSPTQVFDEVDDEEMVHERQGEPDLFGTHNSVDEVSNEARLYKFLKKAEVQYTPNIEDILKEHDVKGTPLEVTHTVSLGDVKRDLEKWKDSAWKEYKNLAEKKSAFKVVRRSDLPPGCRVVPCKGVYTVKPDQEGLYRRKTRFVACGNYISGSSMDIDLFAAGIDATSVRTMLAFNTNQRKWKTGVTDIRQAFVLARRKGTPVALEPPGIAYELGIAQRGDMWLVQQAIYGLRESPALWSSHRDNELRQARWTAEIEGKQVNLCLQQLVSDNQIWRIVDEENPQGEPHGYLMVYIDDLLIQAQEPVMNSFFQWVAAKWECDAINVLEYDNSIRFLGMEVHKKQGGIELSQEGFINELLRSYGHKGTRSKSQGSRETLLLSVEEEEAIITGQPQTPVQEEAVKQAQKKVGEMLWLAGRTRPDLQYAVAVMASRATRNPDMVIRIGERLLDYLEETKHYRLCFQECQDPELRVYTDSSFAPSSGRSHGCAAVFYGTSPIIWRSARQQLMTLSTAESELLESIEGSILGISTKGLLEELRGGGGPIPLFLHVDNMAACSLLTTATGSWRTRHLRLRSNWLKEKIQTQEVRVRHEPGETQCADIGTKPFTKERLRQLVALWGIVDRRPTREATSRALQVDPTWLQRLLLLCQVCGTRAEKPDIEHEIPWDLYLAVTVLAIAVIGLWEAFKSCARSYNGSLLWIQKIYRVFPSSDMWTTRRSDNARSAYGIILVID</sequence>
<dbReference type="SUPFAM" id="SSF53098">
    <property type="entry name" value="Ribonuclease H-like"/>
    <property type="match status" value="1"/>
</dbReference>
<feature type="compositionally biased region" description="Low complexity" evidence="3">
    <location>
        <begin position="712"/>
        <end position="722"/>
    </location>
</feature>
<evidence type="ECO:0000256" key="1">
    <source>
        <dbReference type="PROSITE-ProRule" id="PRU00723"/>
    </source>
</evidence>
<feature type="region of interest" description="Disordered" evidence="3">
    <location>
        <begin position="327"/>
        <end position="353"/>
    </location>
</feature>
<comment type="caution">
    <text evidence="5">The sequence shown here is derived from an EMBL/GenBank/DDBJ whole genome shotgun (WGS) entry which is preliminary data.</text>
</comment>
<keyword evidence="2" id="KW-0175">Coiled coil</keyword>
<keyword evidence="1" id="KW-0479">Metal-binding</keyword>
<dbReference type="PANTHER" id="PTHR11439">
    <property type="entry name" value="GAG-POL-RELATED RETROTRANSPOSON"/>
    <property type="match status" value="1"/>
</dbReference>
<organism evidence="5 6">
    <name type="scientific">Symbiodinium microadriaticum</name>
    <name type="common">Dinoflagellate</name>
    <name type="synonym">Zooxanthella microadriatica</name>
    <dbReference type="NCBI Taxonomy" id="2951"/>
    <lineage>
        <taxon>Eukaryota</taxon>
        <taxon>Sar</taxon>
        <taxon>Alveolata</taxon>
        <taxon>Dinophyceae</taxon>
        <taxon>Suessiales</taxon>
        <taxon>Symbiodiniaceae</taxon>
        <taxon>Symbiodinium</taxon>
    </lineage>
</organism>
<dbReference type="InterPro" id="IPR012337">
    <property type="entry name" value="RNaseH-like_sf"/>
</dbReference>
<dbReference type="Pfam" id="PF07727">
    <property type="entry name" value="RVT_2"/>
    <property type="match status" value="1"/>
</dbReference>
<protein>
    <submittedName>
        <fullName evidence="5">Copia protein</fullName>
    </submittedName>
</protein>
<keyword evidence="6" id="KW-1185">Reference proteome</keyword>
<dbReference type="InterPro" id="IPR036397">
    <property type="entry name" value="RNaseH_sf"/>
</dbReference>
<dbReference type="InterPro" id="IPR000571">
    <property type="entry name" value="Znf_CCCH"/>
</dbReference>
<dbReference type="PROSITE" id="PS50103">
    <property type="entry name" value="ZF_C3H1"/>
    <property type="match status" value="1"/>
</dbReference>
<evidence type="ECO:0000313" key="6">
    <source>
        <dbReference type="Proteomes" id="UP000186817"/>
    </source>
</evidence>
<dbReference type="PANTHER" id="PTHR11439:SF467">
    <property type="entry name" value="INTEGRASE CATALYTIC DOMAIN-CONTAINING PROTEIN"/>
    <property type="match status" value="1"/>
</dbReference>
<evidence type="ECO:0000256" key="2">
    <source>
        <dbReference type="SAM" id="Coils"/>
    </source>
</evidence>
<feature type="compositionally biased region" description="Low complexity" evidence="3">
    <location>
        <begin position="741"/>
        <end position="752"/>
    </location>
</feature>
<feature type="compositionally biased region" description="Basic and acidic residues" evidence="3">
    <location>
        <begin position="590"/>
        <end position="603"/>
    </location>
</feature>
<dbReference type="InterPro" id="IPR013103">
    <property type="entry name" value="RVT_2"/>
</dbReference>
<feature type="domain" description="C3H1-type" evidence="4">
    <location>
        <begin position="632"/>
        <end position="661"/>
    </location>
</feature>
<feature type="region of interest" description="Disordered" evidence="3">
    <location>
        <begin position="272"/>
        <end position="303"/>
    </location>
</feature>
<evidence type="ECO:0000313" key="5">
    <source>
        <dbReference type="EMBL" id="OLQ10331.1"/>
    </source>
</evidence>
<keyword evidence="1" id="KW-0863">Zinc-finger</keyword>
<feature type="compositionally biased region" description="Low complexity" evidence="3">
    <location>
        <begin position="604"/>
        <end position="617"/>
    </location>
</feature>
<feature type="coiled-coil region" evidence="2">
    <location>
        <begin position="917"/>
        <end position="944"/>
    </location>
</feature>
<dbReference type="EMBL" id="LSRX01000081">
    <property type="protein sequence ID" value="OLQ10331.1"/>
    <property type="molecule type" value="Genomic_DNA"/>
</dbReference>
<dbReference type="Gene3D" id="3.30.420.10">
    <property type="entry name" value="Ribonuclease H-like superfamily/Ribonuclease H"/>
    <property type="match status" value="1"/>
</dbReference>
<feature type="compositionally biased region" description="Low complexity" evidence="3">
    <location>
        <begin position="686"/>
        <end position="704"/>
    </location>
</feature>